<keyword evidence="1" id="KW-0812">Transmembrane</keyword>
<feature type="transmembrane region" description="Helical" evidence="1">
    <location>
        <begin position="198"/>
        <end position="217"/>
    </location>
</feature>
<reference evidence="2 3" key="1">
    <citation type="submission" date="2016-11" db="EMBL/GenBank/DDBJ databases">
        <title>The macronuclear genome of Stentor coeruleus: a giant cell with tiny introns.</title>
        <authorList>
            <person name="Slabodnick M."/>
            <person name="Ruby J.G."/>
            <person name="Reiff S.B."/>
            <person name="Swart E.C."/>
            <person name="Gosai S."/>
            <person name="Prabakaran S."/>
            <person name="Witkowska E."/>
            <person name="Larue G.E."/>
            <person name="Fisher S."/>
            <person name="Freeman R.M."/>
            <person name="Gunawardena J."/>
            <person name="Chu W."/>
            <person name="Stover N.A."/>
            <person name="Gregory B.D."/>
            <person name="Nowacki M."/>
            <person name="Derisi J."/>
            <person name="Roy S.W."/>
            <person name="Marshall W.F."/>
            <person name="Sood P."/>
        </authorList>
    </citation>
    <scope>NUCLEOTIDE SEQUENCE [LARGE SCALE GENOMIC DNA]</scope>
    <source>
        <strain evidence="2">WM001</strain>
    </source>
</reference>
<evidence type="ECO:0000256" key="1">
    <source>
        <dbReference type="SAM" id="Phobius"/>
    </source>
</evidence>
<dbReference type="EMBL" id="MPUH01001326">
    <property type="protein sequence ID" value="OMJ68469.1"/>
    <property type="molecule type" value="Genomic_DNA"/>
</dbReference>
<dbReference type="AlphaFoldDB" id="A0A1R2AVA4"/>
<sequence>MDNKLIHGSVLLVFVLFTAYWLCIKKPSSKLHKHITITLVVKVFFSGFVFIEEFIVVFEIIVLRIFLSHLYLTCLYHAFMQIGQGWFLSMNSSIWPNFICICLVNLSLLGYSFDTNTFLPIVIICEGLAFLFIVKKTLEVLEKLNIGQRNNSVLMKLTKKYSILLMMVFIFFAGEMIGVCLIAAYARNKIEKDSLLSFILTVLHSVFTSVNIVIAFLQFKKCEKIILCDKVRVLQAITNKCNVEEQNYVLLEMPGLNRVFYVGSKI</sequence>
<evidence type="ECO:0000313" key="2">
    <source>
        <dbReference type="EMBL" id="OMJ68469.1"/>
    </source>
</evidence>
<proteinExistence type="predicted"/>
<organism evidence="2 3">
    <name type="scientific">Stentor coeruleus</name>
    <dbReference type="NCBI Taxonomy" id="5963"/>
    <lineage>
        <taxon>Eukaryota</taxon>
        <taxon>Sar</taxon>
        <taxon>Alveolata</taxon>
        <taxon>Ciliophora</taxon>
        <taxon>Postciliodesmatophora</taxon>
        <taxon>Heterotrichea</taxon>
        <taxon>Heterotrichida</taxon>
        <taxon>Stentoridae</taxon>
        <taxon>Stentor</taxon>
    </lineage>
</organism>
<feature type="transmembrane region" description="Helical" evidence="1">
    <location>
        <begin position="61"/>
        <end position="82"/>
    </location>
</feature>
<keyword evidence="1" id="KW-1133">Transmembrane helix</keyword>
<protein>
    <submittedName>
        <fullName evidence="2">Uncharacterized protein</fullName>
    </submittedName>
</protein>
<feature type="transmembrane region" description="Helical" evidence="1">
    <location>
        <begin position="163"/>
        <end position="186"/>
    </location>
</feature>
<keyword evidence="3" id="KW-1185">Reference proteome</keyword>
<feature type="transmembrane region" description="Helical" evidence="1">
    <location>
        <begin position="35"/>
        <end position="55"/>
    </location>
</feature>
<name>A0A1R2AVA4_9CILI</name>
<gene>
    <name evidence="2" type="ORF">SteCoe_34076</name>
</gene>
<accession>A0A1R2AVA4</accession>
<feature type="transmembrane region" description="Helical" evidence="1">
    <location>
        <begin position="6"/>
        <end position="23"/>
    </location>
</feature>
<dbReference type="Proteomes" id="UP000187209">
    <property type="component" value="Unassembled WGS sequence"/>
</dbReference>
<comment type="caution">
    <text evidence="2">The sequence shown here is derived from an EMBL/GenBank/DDBJ whole genome shotgun (WGS) entry which is preliminary data.</text>
</comment>
<feature type="transmembrane region" description="Helical" evidence="1">
    <location>
        <begin position="117"/>
        <end position="134"/>
    </location>
</feature>
<feature type="transmembrane region" description="Helical" evidence="1">
    <location>
        <begin position="94"/>
        <end position="111"/>
    </location>
</feature>
<evidence type="ECO:0000313" key="3">
    <source>
        <dbReference type="Proteomes" id="UP000187209"/>
    </source>
</evidence>
<keyword evidence="1" id="KW-0472">Membrane</keyword>